<sequence>MINIFINEDKIRFEYSKKDGLIQGELKNADEKLSDIIADIKNMKTDEEIKAEENKLKEAEAMTEIFDKMMELEETMKLIQESINKDKGGEIDG</sequence>
<evidence type="ECO:0000256" key="1">
    <source>
        <dbReference type="SAM" id="Coils"/>
    </source>
</evidence>
<reference evidence="3 4" key="1">
    <citation type="submission" date="2020-05" db="EMBL/GenBank/DDBJ databases">
        <title>FDA dAtabase for Regulatory Grade micrObial Sequences (FDA-ARGOS): Supporting development and validation of Infectious Disease Dx tests.</title>
        <authorList>
            <person name="Pederson C."/>
            <person name="Tallon L."/>
            <person name="Sadzewicz L."/>
            <person name="Zhao X."/>
            <person name="Vavikolanu K."/>
            <person name="Mehta A."/>
            <person name="Aluvathingal J."/>
            <person name="Nadendla S."/>
            <person name="Myers T."/>
            <person name="Yan Y."/>
            <person name="Sichtig H."/>
        </authorList>
    </citation>
    <scope>NUCLEOTIDE SEQUENCE [LARGE SCALE GENOMIC DNA]</scope>
    <source>
        <strain evidence="3 4">FDAARGOS_764</strain>
    </source>
</reference>
<dbReference type="EMBL" id="CP054000">
    <property type="protein sequence ID" value="QKH79777.1"/>
    <property type="molecule type" value="Genomic_DNA"/>
</dbReference>
<protein>
    <submittedName>
        <fullName evidence="3">Uncharacterized protein</fullName>
    </submittedName>
</protein>
<feature type="coiled-coil region" evidence="1">
    <location>
        <begin position="26"/>
        <end position="62"/>
    </location>
</feature>
<name>A0A7D4J915_FINMA</name>
<gene>
    <name evidence="2" type="ORF">FOC70_05005</name>
    <name evidence="3" type="ORF">FOC70_05255</name>
</gene>
<proteinExistence type="predicted"/>
<evidence type="ECO:0000313" key="2">
    <source>
        <dbReference type="EMBL" id="QKH79740.1"/>
    </source>
</evidence>
<dbReference type="RefSeq" id="WP_002841593.1">
    <property type="nucleotide sequence ID" value="NZ_CP054000.1"/>
</dbReference>
<evidence type="ECO:0000313" key="4">
    <source>
        <dbReference type="Proteomes" id="UP000502899"/>
    </source>
</evidence>
<dbReference type="Proteomes" id="UP000502899">
    <property type="component" value="Chromosome"/>
</dbReference>
<organism evidence="3 4">
    <name type="scientific">Finegoldia magna</name>
    <name type="common">Peptostreptococcus magnus</name>
    <dbReference type="NCBI Taxonomy" id="1260"/>
    <lineage>
        <taxon>Bacteria</taxon>
        <taxon>Bacillati</taxon>
        <taxon>Bacillota</taxon>
        <taxon>Tissierellia</taxon>
        <taxon>Tissierellales</taxon>
        <taxon>Peptoniphilaceae</taxon>
        <taxon>Finegoldia</taxon>
    </lineage>
</organism>
<dbReference type="AlphaFoldDB" id="A0A7D4J915"/>
<evidence type="ECO:0000313" key="3">
    <source>
        <dbReference type="EMBL" id="QKH79777.1"/>
    </source>
</evidence>
<accession>A0A7D4J915</accession>
<dbReference type="EMBL" id="CP054000">
    <property type="protein sequence ID" value="QKH79740.1"/>
    <property type="molecule type" value="Genomic_DNA"/>
</dbReference>
<keyword evidence="1" id="KW-0175">Coiled coil</keyword>